<feature type="transmembrane region" description="Helical" evidence="1">
    <location>
        <begin position="6"/>
        <end position="26"/>
    </location>
</feature>
<keyword evidence="3" id="KW-1185">Reference proteome</keyword>
<dbReference type="STRING" id="1189612.A33Q_0704"/>
<accession>S2E440</accession>
<evidence type="ECO:0000313" key="2">
    <source>
        <dbReference type="EMBL" id="EOZ99326.1"/>
    </source>
</evidence>
<keyword evidence="1" id="KW-1133">Transmembrane helix</keyword>
<evidence type="ECO:0000256" key="1">
    <source>
        <dbReference type="SAM" id="Phobius"/>
    </source>
</evidence>
<evidence type="ECO:0000313" key="3">
    <source>
        <dbReference type="Proteomes" id="UP000006073"/>
    </source>
</evidence>
<comment type="caution">
    <text evidence="2">The sequence shown here is derived from an EMBL/GenBank/DDBJ whole genome shotgun (WGS) entry which is preliminary data.</text>
</comment>
<protein>
    <submittedName>
        <fullName evidence="2">Uncharacterized protein</fullName>
    </submittedName>
</protein>
<keyword evidence="1" id="KW-0472">Membrane</keyword>
<sequence length="40" mass="4929">MPWVIWSWKVMIFIFIGLLEFIGYMVEICFAKYNRNKVEI</sequence>
<keyword evidence="1" id="KW-0812">Transmembrane</keyword>
<dbReference type="Proteomes" id="UP000006073">
    <property type="component" value="Unassembled WGS sequence"/>
</dbReference>
<gene>
    <name evidence="2" type="ORF">A33Q_0704</name>
</gene>
<dbReference type="AlphaFoldDB" id="S2E440"/>
<reference evidence="2 3" key="1">
    <citation type="journal article" date="2013" name="Genome Announc.">
        <title>Draft Genome Sequence of Indibacter alkaliphilus Strain LW1T, Isolated from Lonar Lake, a Haloalkaline Lake in the Buldana District of Maharashtra, India.</title>
        <authorList>
            <person name="Singh A."/>
            <person name="Kumar Jangir P."/>
            <person name="Sharma R."/>
            <person name="Singh A."/>
            <person name="Kumar Pinnaka A."/>
            <person name="Shivaji S."/>
        </authorList>
    </citation>
    <scope>NUCLEOTIDE SEQUENCE [LARGE SCALE GENOMIC DNA]</scope>
    <source>
        <strain evidence="3">CCUG 57479 / KCTC 22604 / LW1</strain>
    </source>
</reference>
<dbReference type="EMBL" id="ALWO02000014">
    <property type="protein sequence ID" value="EOZ99326.1"/>
    <property type="molecule type" value="Genomic_DNA"/>
</dbReference>
<organism evidence="2 3">
    <name type="scientific">Indibacter alkaliphilus (strain CCUG 57479 / KCTC 22604 / LW1)</name>
    <dbReference type="NCBI Taxonomy" id="1189612"/>
    <lineage>
        <taxon>Bacteria</taxon>
        <taxon>Pseudomonadati</taxon>
        <taxon>Bacteroidota</taxon>
        <taxon>Cytophagia</taxon>
        <taxon>Cytophagales</taxon>
        <taxon>Cyclobacteriaceae</taxon>
    </lineage>
</organism>
<name>S2E440_INDAL</name>
<proteinExistence type="predicted"/>